<evidence type="ECO:0000313" key="1">
    <source>
        <dbReference type="EMBL" id="TKS82620.1"/>
    </source>
</evidence>
<keyword evidence="2" id="KW-1185">Reference proteome</keyword>
<dbReference type="EMBL" id="CM014091">
    <property type="protein sequence ID" value="TKS82620.1"/>
    <property type="molecule type" value="Genomic_DNA"/>
</dbReference>
<gene>
    <name evidence="1" type="ORF">D9C73_016729</name>
</gene>
<accession>A0A4U5V5P6</accession>
<name>A0A4U5V5P6_COLLU</name>
<sequence>MWFLLHGGGLRPSRHLQRHPHHLLAQTGRTLLFGLCQHRAPQGLPAPMKMELERGWGGKRLGERGTYRETETLDVMRPQCNTKSPKCDLDIPRCNLR</sequence>
<reference evidence="1 2" key="1">
    <citation type="submission" date="2019-01" db="EMBL/GenBank/DDBJ databases">
        <title>Genome Assembly of Collichthys lucidus.</title>
        <authorList>
            <person name="Cai M."/>
            <person name="Xiao S."/>
        </authorList>
    </citation>
    <scope>NUCLEOTIDE SEQUENCE [LARGE SCALE GENOMIC DNA]</scope>
    <source>
        <strain evidence="1">JT15FE1705JMU</strain>
        <tissue evidence="1">Muscle</tissue>
    </source>
</reference>
<evidence type="ECO:0000313" key="2">
    <source>
        <dbReference type="Proteomes" id="UP000298787"/>
    </source>
</evidence>
<proteinExistence type="predicted"/>
<dbReference type="Proteomes" id="UP000298787">
    <property type="component" value="Chromosome 14"/>
</dbReference>
<organism evidence="1 2">
    <name type="scientific">Collichthys lucidus</name>
    <name type="common">Big head croaker</name>
    <name type="synonym">Sciaena lucida</name>
    <dbReference type="NCBI Taxonomy" id="240159"/>
    <lineage>
        <taxon>Eukaryota</taxon>
        <taxon>Metazoa</taxon>
        <taxon>Chordata</taxon>
        <taxon>Craniata</taxon>
        <taxon>Vertebrata</taxon>
        <taxon>Euteleostomi</taxon>
        <taxon>Actinopterygii</taxon>
        <taxon>Neopterygii</taxon>
        <taxon>Teleostei</taxon>
        <taxon>Neoteleostei</taxon>
        <taxon>Acanthomorphata</taxon>
        <taxon>Eupercaria</taxon>
        <taxon>Sciaenidae</taxon>
        <taxon>Collichthys</taxon>
    </lineage>
</organism>
<dbReference type="AlphaFoldDB" id="A0A4U5V5P6"/>
<protein>
    <submittedName>
        <fullName evidence="1">Uncharacterized protein</fullName>
    </submittedName>
</protein>